<dbReference type="InterPro" id="IPR044878">
    <property type="entry name" value="UbiA_sf"/>
</dbReference>
<gene>
    <name evidence="6" type="ORF">BO71DRAFT_402935</name>
</gene>
<reference evidence="6 7" key="1">
    <citation type="submission" date="2018-02" db="EMBL/GenBank/DDBJ databases">
        <title>The genomes of Aspergillus section Nigri reveals drivers in fungal speciation.</title>
        <authorList>
            <consortium name="DOE Joint Genome Institute"/>
            <person name="Vesth T.C."/>
            <person name="Nybo J."/>
            <person name="Theobald S."/>
            <person name="Brandl J."/>
            <person name="Frisvad J.C."/>
            <person name="Nielsen K.F."/>
            <person name="Lyhne E.K."/>
            <person name="Kogle M.E."/>
            <person name="Kuo A."/>
            <person name="Riley R."/>
            <person name="Clum A."/>
            <person name="Nolan M."/>
            <person name="Lipzen A."/>
            <person name="Salamov A."/>
            <person name="Henrissat B."/>
            <person name="Wiebenga A."/>
            <person name="De vries R.P."/>
            <person name="Grigoriev I.V."/>
            <person name="Mortensen U.H."/>
            <person name="Andersen M.R."/>
            <person name="Baker S.E."/>
        </authorList>
    </citation>
    <scope>NUCLEOTIDE SEQUENCE [LARGE SCALE GENOMIC DNA]</scope>
    <source>
        <strain evidence="6 7">CBS 707.79</strain>
    </source>
</reference>
<evidence type="ECO:0000256" key="3">
    <source>
        <dbReference type="ARBA" id="ARBA00022989"/>
    </source>
</evidence>
<feature type="transmembrane region" description="Helical" evidence="5">
    <location>
        <begin position="20"/>
        <end position="37"/>
    </location>
</feature>
<keyword evidence="7" id="KW-1185">Reference proteome</keyword>
<keyword evidence="2 5" id="KW-0812">Transmembrane</keyword>
<feature type="transmembrane region" description="Helical" evidence="5">
    <location>
        <begin position="239"/>
        <end position="257"/>
    </location>
</feature>
<evidence type="ECO:0000256" key="2">
    <source>
        <dbReference type="ARBA" id="ARBA00022692"/>
    </source>
</evidence>
<dbReference type="OrthoDB" id="434972at2759"/>
<protein>
    <recommendedName>
        <fullName evidence="8">UbiA prenyltransferase</fullName>
    </recommendedName>
</protein>
<dbReference type="PANTHER" id="PTHR42723:SF1">
    <property type="entry name" value="CHLOROPHYLL SYNTHASE, CHLOROPLASTIC"/>
    <property type="match status" value="1"/>
</dbReference>
<feature type="transmembrane region" description="Helical" evidence="5">
    <location>
        <begin position="49"/>
        <end position="69"/>
    </location>
</feature>
<dbReference type="Pfam" id="PF01040">
    <property type="entry name" value="UbiA"/>
    <property type="match status" value="1"/>
</dbReference>
<dbReference type="InterPro" id="IPR050475">
    <property type="entry name" value="Prenyltransferase_related"/>
</dbReference>
<organism evidence="6 7">
    <name type="scientific">Aspergillus ellipticus CBS 707.79</name>
    <dbReference type="NCBI Taxonomy" id="1448320"/>
    <lineage>
        <taxon>Eukaryota</taxon>
        <taxon>Fungi</taxon>
        <taxon>Dikarya</taxon>
        <taxon>Ascomycota</taxon>
        <taxon>Pezizomycotina</taxon>
        <taxon>Eurotiomycetes</taxon>
        <taxon>Eurotiomycetidae</taxon>
        <taxon>Eurotiales</taxon>
        <taxon>Aspergillaceae</taxon>
        <taxon>Aspergillus</taxon>
        <taxon>Aspergillus subgen. Circumdati</taxon>
    </lineage>
</organism>
<evidence type="ECO:0000256" key="1">
    <source>
        <dbReference type="ARBA" id="ARBA00004141"/>
    </source>
</evidence>
<feature type="transmembrane region" description="Helical" evidence="5">
    <location>
        <begin position="209"/>
        <end position="227"/>
    </location>
</feature>
<dbReference type="GO" id="GO:0016020">
    <property type="term" value="C:membrane"/>
    <property type="evidence" value="ECO:0007669"/>
    <property type="project" value="UniProtKB-SubCell"/>
</dbReference>
<dbReference type="VEuPathDB" id="FungiDB:BO71DRAFT_402935"/>
<evidence type="ECO:0000256" key="5">
    <source>
        <dbReference type="SAM" id="Phobius"/>
    </source>
</evidence>
<dbReference type="PANTHER" id="PTHR42723">
    <property type="entry name" value="CHLOROPHYLL SYNTHASE"/>
    <property type="match status" value="1"/>
</dbReference>
<keyword evidence="3 5" id="KW-1133">Transmembrane helix</keyword>
<comment type="subcellular location">
    <subcellularLocation>
        <location evidence="1">Membrane</location>
        <topology evidence="1">Multi-pass membrane protein</topology>
    </subcellularLocation>
</comment>
<dbReference type="CDD" id="cd13965">
    <property type="entry name" value="PT_UbiA_3"/>
    <property type="match status" value="1"/>
</dbReference>
<feature type="transmembrane region" description="Helical" evidence="5">
    <location>
        <begin position="269"/>
        <end position="287"/>
    </location>
</feature>
<name>A0A319EEW5_9EURO</name>
<dbReference type="AlphaFoldDB" id="A0A319EEW5"/>
<dbReference type="STRING" id="1448320.A0A319EEW5"/>
<dbReference type="Proteomes" id="UP000247810">
    <property type="component" value="Unassembled WGS sequence"/>
</dbReference>
<proteinExistence type="predicted"/>
<evidence type="ECO:0000256" key="4">
    <source>
        <dbReference type="ARBA" id="ARBA00023136"/>
    </source>
</evidence>
<keyword evidence="4 5" id="KW-0472">Membrane</keyword>
<dbReference type="EMBL" id="KZ826022">
    <property type="protein sequence ID" value="PYH89582.1"/>
    <property type="molecule type" value="Genomic_DNA"/>
</dbReference>
<dbReference type="InterPro" id="IPR000537">
    <property type="entry name" value="UbiA_prenyltransferase"/>
</dbReference>
<evidence type="ECO:0000313" key="7">
    <source>
        <dbReference type="Proteomes" id="UP000247810"/>
    </source>
</evidence>
<evidence type="ECO:0008006" key="8">
    <source>
        <dbReference type="Google" id="ProtNLM"/>
    </source>
</evidence>
<dbReference type="Gene3D" id="1.10.357.140">
    <property type="entry name" value="UbiA prenyltransferase"/>
    <property type="match status" value="1"/>
</dbReference>
<accession>A0A319EEW5</accession>
<sequence>MLQIVFRELKLCYGFVRRDLGTGLLPVPVFTLASLLYRNASKEEMVPAIANAFLYGFLYLYTFVVSNQITGVQEDRVNKPDRPIASGAESVSAAQIRYWTLTALYLAHGYTLGVGEWALLWVITTIAHNPLGFSNLGPTKDLCMGLGCIAQLKAAWGIGGSPPAMGWEWIKVITLYMLWPIPLQDLRDVPGDLAVGRRTTPILLGDMPARIYIAAGIIVSQFLLIKYRILEYRYDRSTIALSVALVLMTIGCIFRLFAFRSLTSDRFSYWLYTVIYVFQPLSACITLR</sequence>
<dbReference type="GO" id="GO:0016765">
    <property type="term" value="F:transferase activity, transferring alkyl or aryl (other than methyl) groups"/>
    <property type="evidence" value="ECO:0007669"/>
    <property type="project" value="InterPro"/>
</dbReference>
<evidence type="ECO:0000313" key="6">
    <source>
        <dbReference type="EMBL" id="PYH89582.1"/>
    </source>
</evidence>